<organism evidence="15">
    <name type="scientific">marine metagenome</name>
    <dbReference type="NCBI Taxonomy" id="408172"/>
    <lineage>
        <taxon>unclassified sequences</taxon>
        <taxon>metagenomes</taxon>
        <taxon>ecological metagenomes</taxon>
    </lineage>
</organism>
<protein>
    <recommendedName>
        <fullName evidence="5">hypoxanthine phosphoribosyltransferase</fullName>
        <ecNumber evidence="5">2.4.2.8</ecNumber>
    </recommendedName>
</protein>
<feature type="transmembrane region" description="Helical" evidence="13">
    <location>
        <begin position="28"/>
        <end position="47"/>
    </location>
</feature>
<evidence type="ECO:0000256" key="12">
    <source>
        <dbReference type="ARBA" id="ARBA00022842"/>
    </source>
</evidence>
<keyword evidence="12" id="KW-0460">Magnesium</keyword>
<dbReference type="GO" id="GO:0046100">
    <property type="term" value="P:hypoxanthine metabolic process"/>
    <property type="evidence" value="ECO:0007669"/>
    <property type="project" value="TreeGrafter"/>
</dbReference>
<accession>A0A383DE74</accession>
<evidence type="ECO:0000256" key="9">
    <source>
        <dbReference type="ARBA" id="ARBA00022723"/>
    </source>
</evidence>
<proteinExistence type="inferred from homology"/>
<keyword evidence="10" id="KW-0660">Purine salvage</keyword>
<evidence type="ECO:0000256" key="13">
    <source>
        <dbReference type="SAM" id="Phobius"/>
    </source>
</evidence>
<dbReference type="SUPFAM" id="SSF53271">
    <property type="entry name" value="PRTase-like"/>
    <property type="match status" value="1"/>
</dbReference>
<comment type="similarity">
    <text evidence="4">Belongs to the purine/pyrimidine phosphoribosyltransferase family.</text>
</comment>
<dbReference type="EC" id="2.4.2.8" evidence="5"/>
<evidence type="ECO:0000256" key="11">
    <source>
        <dbReference type="ARBA" id="ARBA00022741"/>
    </source>
</evidence>
<dbReference type="GO" id="GO:0006166">
    <property type="term" value="P:purine ribonucleoside salvage"/>
    <property type="evidence" value="ECO:0007669"/>
    <property type="project" value="UniProtKB-KW"/>
</dbReference>
<feature type="domain" description="Phosphoribosyltransferase" evidence="14">
    <location>
        <begin position="3"/>
        <end position="155"/>
    </location>
</feature>
<keyword evidence="13" id="KW-1133">Transmembrane helix</keyword>
<keyword evidence="13" id="KW-0472">Membrane</keyword>
<evidence type="ECO:0000256" key="4">
    <source>
        <dbReference type="ARBA" id="ARBA00008391"/>
    </source>
</evidence>
<keyword evidence="7" id="KW-0328">Glycosyltransferase</keyword>
<comment type="cofactor">
    <cofactor evidence="1">
        <name>Mg(2+)</name>
        <dbReference type="ChEBI" id="CHEBI:18420"/>
    </cofactor>
</comment>
<dbReference type="GO" id="GO:0004422">
    <property type="term" value="F:hypoxanthine phosphoribosyltransferase activity"/>
    <property type="evidence" value="ECO:0007669"/>
    <property type="project" value="InterPro"/>
</dbReference>
<evidence type="ECO:0000313" key="15">
    <source>
        <dbReference type="EMBL" id="SVE42634.1"/>
    </source>
</evidence>
<dbReference type="Gene3D" id="3.40.50.2020">
    <property type="match status" value="1"/>
</dbReference>
<dbReference type="AlphaFoldDB" id="A0A383DE74"/>
<evidence type="ECO:0000256" key="5">
    <source>
        <dbReference type="ARBA" id="ARBA00011895"/>
    </source>
</evidence>
<evidence type="ECO:0000256" key="6">
    <source>
        <dbReference type="ARBA" id="ARBA00022490"/>
    </source>
</evidence>
<name>A0A383DE74_9ZZZZ</name>
<keyword evidence="9" id="KW-0479">Metal-binding</keyword>
<dbReference type="CDD" id="cd06223">
    <property type="entry name" value="PRTases_typeI"/>
    <property type="match status" value="1"/>
</dbReference>
<evidence type="ECO:0000259" key="14">
    <source>
        <dbReference type="Pfam" id="PF00156"/>
    </source>
</evidence>
<comment type="subcellular location">
    <subcellularLocation>
        <location evidence="2">Cytoplasm</location>
    </subcellularLocation>
</comment>
<dbReference type="NCBIfam" id="TIGR01203">
    <property type="entry name" value="HGPRTase"/>
    <property type="match status" value="1"/>
</dbReference>
<dbReference type="PANTHER" id="PTHR43340:SF1">
    <property type="entry name" value="HYPOXANTHINE PHOSPHORIBOSYLTRANSFERASE"/>
    <property type="match status" value="1"/>
</dbReference>
<keyword evidence="8" id="KW-0808">Transferase</keyword>
<dbReference type="InterPro" id="IPR000836">
    <property type="entry name" value="PRTase_dom"/>
</dbReference>
<comment type="pathway">
    <text evidence="3">Purine metabolism; IMP biosynthesis via salvage pathway; IMP from hypoxanthine: step 1/1.</text>
</comment>
<evidence type="ECO:0000256" key="2">
    <source>
        <dbReference type="ARBA" id="ARBA00004496"/>
    </source>
</evidence>
<keyword evidence="6" id="KW-0963">Cytoplasm</keyword>
<dbReference type="InterPro" id="IPR029057">
    <property type="entry name" value="PRTase-like"/>
</dbReference>
<dbReference type="GO" id="GO:0032263">
    <property type="term" value="P:GMP salvage"/>
    <property type="evidence" value="ECO:0007669"/>
    <property type="project" value="TreeGrafter"/>
</dbReference>
<dbReference type="InterPro" id="IPR050408">
    <property type="entry name" value="HGPRT"/>
</dbReference>
<dbReference type="GO" id="GO:0005829">
    <property type="term" value="C:cytosol"/>
    <property type="evidence" value="ECO:0007669"/>
    <property type="project" value="TreeGrafter"/>
</dbReference>
<dbReference type="GO" id="GO:0000287">
    <property type="term" value="F:magnesium ion binding"/>
    <property type="evidence" value="ECO:0007669"/>
    <property type="project" value="TreeGrafter"/>
</dbReference>
<evidence type="ECO:0000256" key="7">
    <source>
        <dbReference type="ARBA" id="ARBA00022676"/>
    </source>
</evidence>
<evidence type="ECO:0000256" key="8">
    <source>
        <dbReference type="ARBA" id="ARBA00022679"/>
    </source>
</evidence>
<sequence>MKSLLSEQELRSGVERIAREVTACYEGLPLTIIGILTGSVVLLADLIRLLDVPLRVGVLQARSYHGATTTRGELIINDDLMPDVAGRNVLLVDDIFDTGHTLSHVMERIESLQPQSVRSLVLLYKEGRQEVDLSPDFIGFRIPDEFVVGYGLDYKDEFRNLPYLATLEENDL</sequence>
<evidence type="ECO:0000256" key="3">
    <source>
        <dbReference type="ARBA" id="ARBA00004669"/>
    </source>
</evidence>
<keyword evidence="11" id="KW-0547">Nucleotide-binding</keyword>
<dbReference type="InterPro" id="IPR005904">
    <property type="entry name" value="Hxn_phspho_trans"/>
</dbReference>
<evidence type="ECO:0000256" key="1">
    <source>
        <dbReference type="ARBA" id="ARBA00001946"/>
    </source>
</evidence>
<dbReference type="GO" id="GO:0000166">
    <property type="term" value="F:nucleotide binding"/>
    <property type="evidence" value="ECO:0007669"/>
    <property type="project" value="UniProtKB-KW"/>
</dbReference>
<reference evidence="15" key="1">
    <citation type="submission" date="2018-05" db="EMBL/GenBank/DDBJ databases">
        <authorList>
            <person name="Lanie J.A."/>
            <person name="Ng W.-L."/>
            <person name="Kazmierczak K.M."/>
            <person name="Andrzejewski T.M."/>
            <person name="Davidsen T.M."/>
            <person name="Wayne K.J."/>
            <person name="Tettelin H."/>
            <person name="Glass J.I."/>
            <person name="Rusch D."/>
            <person name="Podicherti R."/>
            <person name="Tsui H.-C.T."/>
            <person name="Winkler M.E."/>
        </authorList>
    </citation>
    <scope>NUCLEOTIDE SEQUENCE</scope>
</reference>
<gene>
    <name evidence="15" type="ORF">METZ01_LOCUS495488</name>
</gene>
<dbReference type="GO" id="GO:0032264">
    <property type="term" value="P:IMP salvage"/>
    <property type="evidence" value="ECO:0007669"/>
    <property type="project" value="TreeGrafter"/>
</dbReference>
<evidence type="ECO:0000256" key="10">
    <source>
        <dbReference type="ARBA" id="ARBA00022726"/>
    </source>
</evidence>
<dbReference type="Pfam" id="PF00156">
    <property type="entry name" value="Pribosyltran"/>
    <property type="match status" value="1"/>
</dbReference>
<dbReference type="GO" id="GO:0006178">
    <property type="term" value="P:guanine salvage"/>
    <property type="evidence" value="ECO:0007669"/>
    <property type="project" value="TreeGrafter"/>
</dbReference>
<keyword evidence="13" id="KW-0812">Transmembrane</keyword>
<dbReference type="EMBL" id="UINC01216479">
    <property type="protein sequence ID" value="SVE42634.1"/>
    <property type="molecule type" value="Genomic_DNA"/>
</dbReference>
<dbReference type="PANTHER" id="PTHR43340">
    <property type="entry name" value="HYPOXANTHINE-GUANINE PHOSPHORIBOSYLTRANSFERASE"/>
    <property type="match status" value="1"/>
</dbReference>